<dbReference type="KEGG" id="lcre:Pla8534_51590"/>
<dbReference type="EMBL" id="CP036433">
    <property type="protein sequence ID" value="QDU97313.1"/>
    <property type="molecule type" value="Genomic_DNA"/>
</dbReference>
<dbReference type="AlphaFoldDB" id="A0A518DZQ3"/>
<sequence>MSHVIYRPRPLRRGFSLVELLVVIAIITILAGITTPAVQMVRASARRAQCQNNIKQIGNAALQYHTLHSQFPSGYLGPADANGLGTNVRFPSGNPTETQLGVMVQLLPHLDAEVVQREITRIPISIKRTHASDTFWYNNAAAKAAGARKLEVMLCPEVNSSRDTSGTIIASHIYVDGSNPPNIELKSQVDNTLGRSNYLGVAGLMGATQKAPANPLGGIFYNRSAVKQEDIRDGASNTLMFGESLGSMVANQLEYSHTWMGSGIAPSNNGIDKSVPYAFNSAHNGVVFFCAADGAVISINDNIPANILQVRCGIADSTPF</sequence>
<dbReference type="Proteomes" id="UP000317648">
    <property type="component" value="Chromosome"/>
</dbReference>
<dbReference type="InterPro" id="IPR011453">
    <property type="entry name" value="DUF1559"/>
</dbReference>
<protein>
    <submittedName>
        <fullName evidence="3">Putative major pilin subunit</fullName>
    </submittedName>
</protein>
<dbReference type="Gene3D" id="3.30.700.10">
    <property type="entry name" value="Glycoprotein, Type 4 Pilin"/>
    <property type="match status" value="1"/>
</dbReference>
<dbReference type="PANTHER" id="PTHR30093">
    <property type="entry name" value="GENERAL SECRETION PATHWAY PROTEIN G"/>
    <property type="match status" value="1"/>
</dbReference>
<dbReference type="SUPFAM" id="SSF54523">
    <property type="entry name" value="Pili subunits"/>
    <property type="match status" value="1"/>
</dbReference>
<feature type="domain" description="DUF1559" evidence="2">
    <location>
        <begin position="39"/>
        <end position="304"/>
    </location>
</feature>
<dbReference type="InterPro" id="IPR012902">
    <property type="entry name" value="N_methyl_site"/>
</dbReference>
<dbReference type="PANTHER" id="PTHR30093:SF2">
    <property type="entry name" value="TYPE II SECRETION SYSTEM PROTEIN H"/>
    <property type="match status" value="1"/>
</dbReference>
<evidence type="ECO:0000313" key="3">
    <source>
        <dbReference type="EMBL" id="QDU97313.1"/>
    </source>
</evidence>
<organism evidence="3 4">
    <name type="scientific">Lignipirellula cremea</name>
    <dbReference type="NCBI Taxonomy" id="2528010"/>
    <lineage>
        <taxon>Bacteria</taxon>
        <taxon>Pseudomonadati</taxon>
        <taxon>Planctomycetota</taxon>
        <taxon>Planctomycetia</taxon>
        <taxon>Pirellulales</taxon>
        <taxon>Pirellulaceae</taxon>
        <taxon>Lignipirellula</taxon>
    </lineage>
</organism>
<gene>
    <name evidence="3" type="ORF">Pla8534_51590</name>
</gene>
<keyword evidence="1" id="KW-0812">Transmembrane</keyword>
<accession>A0A518DZQ3</accession>
<feature type="transmembrane region" description="Helical" evidence="1">
    <location>
        <begin position="20"/>
        <end position="38"/>
    </location>
</feature>
<dbReference type="Pfam" id="PF07596">
    <property type="entry name" value="SBP_bac_10"/>
    <property type="match status" value="1"/>
</dbReference>
<proteinExistence type="predicted"/>
<dbReference type="RefSeq" id="WP_145056099.1">
    <property type="nucleotide sequence ID" value="NZ_CP036433.1"/>
</dbReference>
<dbReference type="OrthoDB" id="255848at2"/>
<reference evidence="3 4" key="1">
    <citation type="submission" date="2019-02" db="EMBL/GenBank/DDBJ databases">
        <title>Deep-cultivation of Planctomycetes and their phenomic and genomic characterization uncovers novel biology.</title>
        <authorList>
            <person name="Wiegand S."/>
            <person name="Jogler M."/>
            <person name="Boedeker C."/>
            <person name="Pinto D."/>
            <person name="Vollmers J."/>
            <person name="Rivas-Marin E."/>
            <person name="Kohn T."/>
            <person name="Peeters S.H."/>
            <person name="Heuer A."/>
            <person name="Rast P."/>
            <person name="Oberbeckmann S."/>
            <person name="Bunk B."/>
            <person name="Jeske O."/>
            <person name="Meyerdierks A."/>
            <person name="Storesund J.E."/>
            <person name="Kallscheuer N."/>
            <person name="Luecker S."/>
            <person name="Lage O.M."/>
            <person name="Pohl T."/>
            <person name="Merkel B.J."/>
            <person name="Hornburger P."/>
            <person name="Mueller R.-W."/>
            <person name="Bruemmer F."/>
            <person name="Labrenz M."/>
            <person name="Spormann A.M."/>
            <person name="Op den Camp H."/>
            <person name="Overmann J."/>
            <person name="Amann R."/>
            <person name="Jetten M.S.M."/>
            <person name="Mascher T."/>
            <person name="Medema M.H."/>
            <person name="Devos D.P."/>
            <person name="Kaster A.-K."/>
            <person name="Ovreas L."/>
            <person name="Rohde M."/>
            <person name="Galperin M.Y."/>
            <person name="Jogler C."/>
        </authorList>
    </citation>
    <scope>NUCLEOTIDE SEQUENCE [LARGE SCALE GENOMIC DNA]</scope>
    <source>
        <strain evidence="3 4">Pla85_3_4</strain>
    </source>
</reference>
<name>A0A518DZQ3_9BACT</name>
<dbReference type="NCBIfam" id="TIGR02532">
    <property type="entry name" value="IV_pilin_GFxxxE"/>
    <property type="match status" value="1"/>
</dbReference>
<keyword evidence="1" id="KW-1133">Transmembrane helix</keyword>
<keyword evidence="1" id="KW-0472">Membrane</keyword>
<dbReference type="PROSITE" id="PS00409">
    <property type="entry name" value="PROKAR_NTER_METHYL"/>
    <property type="match status" value="1"/>
</dbReference>
<dbReference type="InterPro" id="IPR045584">
    <property type="entry name" value="Pilin-like"/>
</dbReference>
<keyword evidence="4" id="KW-1185">Reference proteome</keyword>
<dbReference type="Pfam" id="PF07963">
    <property type="entry name" value="N_methyl"/>
    <property type="match status" value="1"/>
</dbReference>
<evidence type="ECO:0000313" key="4">
    <source>
        <dbReference type="Proteomes" id="UP000317648"/>
    </source>
</evidence>
<evidence type="ECO:0000259" key="2">
    <source>
        <dbReference type="Pfam" id="PF07596"/>
    </source>
</evidence>
<evidence type="ECO:0000256" key="1">
    <source>
        <dbReference type="SAM" id="Phobius"/>
    </source>
</evidence>